<dbReference type="PRINTS" id="PR00040">
    <property type="entry name" value="HTHMERR"/>
</dbReference>
<protein>
    <submittedName>
        <fullName evidence="5">DNA-binding transcriptional regulator, MerR family</fullName>
    </submittedName>
</protein>
<dbReference type="PANTHER" id="PTHR30204:SF94">
    <property type="entry name" value="HEAVY METAL-DEPENDENT TRANSCRIPTIONAL REGULATOR HI_0293-RELATED"/>
    <property type="match status" value="1"/>
</dbReference>
<dbReference type="OrthoDB" id="9802944at2"/>
<evidence type="ECO:0000313" key="5">
    <source>
        <dbReference type="EMBL" id="SHG71012.1"/>
    </source>
</evidence>
<dbReference type="EMBL" id="LT670818">
    <property type="protein sequence ID" value="SHG71012.1"/>
    <property type="molecule type" value="Genomic_DNA"/>
</dbReference>
<organism evidence="5 6">
    <name type="scientific">Bradyrhizobium erythrophlei</name>
    <dbReference type="NCBI Taxonomy" id="1437360"/>
    <lineage>
        <taxon>Bacteria</taxon>
        <taxon>Pseudomonadati</taxon>
        <taxon>Pseudomonadota</taxon>
        <taxon>Alphaproteobacteria</taxon>
        <taxon>Hyphomicrobiales</taxon>
        <taxon>Nitrobacteraceae</taxon>
        <taxon>Bradyrhizobium</taxon>
    </lineage>
</organism>
<proteinExistence type="predicted"/>
<dbReference type="GO" id="GO:0003677">
    <property type="term" value="F:DNA binding"/>
    <property type="evidence" value="ECO:0007669"/>
    <property type="project" value="UniProtKB-KW"/>
</dbReference>
<evidence type="ECO:0000313" key="6">
    <source>
        <dbReference type="Proteomes" id="UP000190675"/>
    </source>
</evidence>
<feature type="domain" description="HTH merR-type" evidence="4">
    <location>
        <begin position="1"/>
        <end position="68"/>
    </location>
</feature>
<dbReference type="GO" id="GO:0003700">
    <property type="term" value="F:DNA-binding transcription factor activity"/>
    <property type="evidence" value="ECO:0007669"/>
    <property type="project" value="InterPro"/>
</dbReference>
<evidence type="ECO:0000256" key="3">
    <source>
        <dbReference type="ARBA" id="ARBA00023163"/>
    </source>
</evidence>
<keyword evidence="1" id="KW-0805">Transcription regulation</keyword>
<evidence type="ECO:0000256" key="2">
    <source>
        <dbReference type="ARBA" id="ARBA00023125"/>
    </source>
</evidence>
<dbReference type="InterPro" id="IPR009061">
    <property type="entry name" value="DNA-bd_dom_put_sf"/>
</dbReference>
<gene>
    <name evidence="5" type="ORF">SAMN05444169_3773</name>
</gene>
<reference evidence="5 6" key="1">
    <citation type="submission" date="2016-11" db="EMBL/GenBank/DDBJ databases">
        <authorList>
            <person name="Jaros S."/>
            <person name="Januszkiewicz K."/>
            <person name="Wedrychowicz H."/>
        </authorList>
    </citation>
    <scope>NUCLEOTIDE SEQUENCE [LARGE SCALE GENOMIC DNA]</scope>
    <source>
        <strain evidence="5 6">GAS242</strain>
    </source>
</reference>
<dbReference type="Pfam" id="PF13411">
    <property type="entry name" value="MerR_1"/>
    <property type="match status" value="1"/>
</dbReference>
<dbReference type="InterPro" id="IPR000551">
    <property type="entry name" value="MerR-type_HTH_dom"/>
</dbReference>
<dbReference type="PROSITE" id="PS50937">
    <property type="entry name" value="HTH_MERR_2"/>
    <property type="match status" value="1"/>
</dbReference>
<evidence type="ECO:0000259" key="4">
    <source>
        <dbReference type="PROSITE" id="PS50937"/>
    </source>
</evidence>
<keyword evidence="2 5" id="KW-0238">DNA-binding</keyword>
<evidence type="ECO:0000256" key="1">
    <source>
        <dbReference type="ARBA" id="ARBA00023015"/>
    </source>
</evidence>
<dbReference type="SMART" id="SM00422">
    <property type="entry name" value="HTH_MERR"/>
    <property type="match status" value="1"/>
</dbReference>
<keyword evidence="3" id="KW-0804">Transcription</keyword>
<dbReference type="AlphaFoldDB" id="A0A1M5M0Z4"/>
<accession>A0A1M5M0Z4</accession>
<dbReference type="SUPFAM" id="SSF46955">
    <property type="entry name" value="Putative DNA-binding domain"/>
    <property type="match status" value="1"/>
</dbReference>
<dbReference type="Gene3D" id="1.10.1660.10">
    <property type="match status" value="1"/>
</dbReference>
<sequence>MKIGELAKETGLAPSRIRYYEAVGLIGSDRGLNGYRRYSRETRQILEIIVTAQQSGFSLDEIRNLLPPQGKAEWDRDKLLAGLRNKLIEVEALQLRLVETCAGLKAVIAQIETISPGGDCFDNTEGVLANIRDQAKPSR</sequence>
<dbReference type="RefSeq" id="WP_079567262.1">
    <property type="nucleotide sequence ID" value="NZ_LT670818.1"/>
</dbReference>
<name>A0A1M5M0Z4_9BRAD</name>
<dbReference type="PANTHER" id="PTHR30204">
    <property type="entry name" value="REDOX-CYCLING DRUG-SENSING TRANSCRIPTIONAL ACTIVATOR SOXR"/>
    <property type="match status" value="1"/>
</dbReference>
<dbReference type="Proteomes" id="UP000190675">
    <property type="component" value="Chromosome I"/>
</dbReference>
<dbReference type="PROSITE" id="PS00552">
    <property type="entry name" value="HTH_MERR_1"/>
    <property type="match status" value="1"/>
</dbReference>
<dbReference type="InterPro" id="IPR047057">
    <property type="entry name" value="MerR_fam"/>
</dbReference>